<gene>
    <name evidence="6" type="ORF">GKD88_11945</name>
    <name evidence="5" type="ORF">GKE08_12275</name>
</gene>
<dbReference type="AlphaFoldDB" id="A0A6N7S8W9"/>
<dbReference type="Proteomes" id="UP000480929">
    <property type="component" value="Unassembled WGS sequence"/>
</dbReference>
<dbReference type="InterPro" id="IPR050248">
    <property type="entry name" value="Polysacc_deacetylase_ArnD"/>
</dbReference>
<keyword evidence="8" id="KW-1185">Reference proteome</keyword>
<reference evidence="7 8" key="1">
    <citation type="journal article" date="2019" name="Nat. Med.">
        <title>A library of human gut bacterial isolates paired with longitudinal multiomics data enables mechanistic microbiome research.</title>
        <authorList>
            <person name="Poyet M."/>
            <person name="Groussin M."/>
            <person name="Gibbons S.M."/>
            <person name="Avila-Pacheco J."/>
            <person name="Jiang X."/>
            <person name="Kearney S.M."/>
            <person name="Perrotta A.R."/>
            <person name="Berdy B."/>
            <person name="Zhao S."/>
            <person name="Lieberman T.D."/>
            <person name="Swanson P.K."/>
            <person name="Smith M."/>
            <person name="Roesemann S."/>
            <person name="Alexander J.E."/>
            <person name="Rich S.A."/>
            <person name="Livny J."/>
            <person name="Vlamakis H."/>
            <person name="Clish C."/>
            <person name="Bullock K."/>
            <person name="Deik A."/>
            <person name="Scott J."/>
            <person name="Pierce K.A."/>
            <person name="Xavier R.J."/>
            <person name="Alm E.J."/>
        </authorList>
    </citation>
    <scope>NUCLEOTIDE SEQUENCE [LARGE SCALE GENOMIC DNA]</scope>
    <source>
        <strain evidence="5 7">BIOML-A4</strain>
        <strain evidence="6 8">BIOML-A5</strain>
    </source>
</reference>
<accession>A0A6N7S8W9</accession>
<evidence type="ECO:0000256" key="3">
    <source>
        <dbReference type="SAM" id="Phobius"/>
    </source>
</evidence>
<proteinExistence type="predicted"/>
<keyword evidence="3" id="KW-0472">Membrane</keyword>
<evidence type="ECO:0000259" key="4">
    <source>
        <dbReference type="PROSITE" id="PS51677"/>
    </source>
</evidence>
<keyword evidence="1" id="KW-0479">Metal-binding</keyword>
<dbReference type="RefSeq" id="WP_154239252.1">
    <property type="nucleotide sequence ID" value="NZ_WKPI01000022.1"/>
</dbReference>
<feature type="transmembrane region" description="Helical" evidence="3">
    <location>
        <begin position="21"/>
        <end position="39"/>
    </location>
</feature>
<keyword evidence="2" id="KW-0378">Hydrolase</keyword>
<evidence type="ECO:0000256" key="1">
    <source>
        <dbReference type="ARBA" id="ARBA00022723"/>
    </source>
</evidence>
<organism evidence="5 7">
    <name type="scientific">Holdemania massiliensis</name>
    <dbReference type="NCBI Taxonomy" id="1468449"/>
    <lineage>
        <taxon>Bacteria</taxon>
        <taxon>Bacillati</taxon>
        <taxon>Bacillota</taxon>
        <taxon>Erysipelotrichia</taxon>
        <taxon>Erysipelotrichales</taxon>
        <taxon>Erysipelotrichaceae</taxon>
        <taxon>Holdemania</taxon>
    </lineage>
</organism>
<dbReference type="OrthoDB" id="9812065at2"/>
<dbReference type="InterPro" id="IPR011330">
    <property type="entry name" value="Glyco_hydro/deAcase_b/a-brl"/>
</dbReference>
<evidence type="ECO:0000313" key="8">
    <source>
        <dbReference type="Proteomes" id="UP000480929"/>
    </source>
</evidence>
<evidence type="ECO:0000313" key="5">
    <source>
        <dbReference type="EMBL" id="MSA90102.1"/>
    </source>
</evidence>
<keyword evidence="3" id="KW-1133">Transmembrane helix</keyword>
<name>A0A6N7S8W9_9FIRM</name>
<evidence type="ECO:0000313" key="7">
    <source>
        <dbReference type="Proteomes" id="UP000433575"/>
    </source>
</evidence>
<dbReference type="PANTHER" id="PTHR10587">
    <property type="entry name" value="GLYCOSYL TRANSFERASE-RELATED"/>
    <property type="match status" value="1"/>
</dbReference>
<dbReference type="Pfam" id="PF01522">
    <property type="entry name" value="Polysacc_deac_1"/>
    <property type="match status" value="1"/>
</dbReference>
<dbReference type="SUPFAM" id="SSF88713">
    <property type="entry name" value="Glycoside hydrolase/deacetylase"/>
    <property type="match status" value="1"/>
</dbReference>
<comment type="caution">
    <text evidence="5">The sequence shown here is derived from an EMBL/GenBank/DDBJ whole genome shotgun (WGS) entry which is preliminary data.</text>
</comment>
<feature type="domain" description="NodB homology" evidence="4">
    <location>
        <begin position="291"/>
        <end position="467"/>
    </location>
</feature>
<evidence type="ECO:0000256" key="2">
    <source>
        <dbReference type="ARBA" id="ARBA00022801"/>
    </source>
</evidence>
<dbReference type="GO" id="GO:0016810">
    <property type="term" value="F:hydrolase activity, acting on carbon-nitrogen (but not peptide) bonds"/>
    <property type="evidence" value="ECO:0007669"/>
    <property type="project" value="InterPro"/>
</dbReference>
<protein>
    <submittedName>
        <fullName evidence="5">Polysaccharide deacetylase family protein</fullName>
    </submittedName>
</protein>
<keyword evidence="3" id="KW-0812">Transmembrane</keyword>
<dbReference type="Gene3D" id="3.20.20.370">
    <property type="entry name" value="Glycoside hydrolase/deacetylase"/>
    <property type="match status" value="1"/>
</dbReference>
<sequence length="493" mass="55510">MRVKFAARKSSPRYPNRVPGVFLFLFIGGLLCLFGFWSLSIGQKPKKPSFLEAEDRQLDHALHQKQDDFEIVVFYPQEPQEIVSTAKQQAEQLMTSLSTKKTEMPELPAAKQESPEPTLIKADYHTEILEQNTLSVVYLIQKKVGDQIEEDHWGYILDLQTGELITADQAFDQTGLDRISALFRDAMKNQEATHDLAYTLSFITASAPAAENFSSFYLEEDQLTFFVDIAAESLSEISSNEEKNLKTTSAMEKELRWSVDPNQLGSHFLLKPGVEEENLFIPPRTVDPQRPMVALTFDDGPHPKNTPRILETLKTYDGASTFFMVGTNVERYPDVVLQVAENGSEIASHTYNHPNLTRLSADSLNVQLNRVSELVNDLTHQQIQIQTLRPPYGAVNEQVKEASPTPLILWSLDTLDWKTRSAEKTVDLVLSQVEDGDIILMHDIHAESADAAETLIPKLTEMGFQLVTVQELMEAKGLEMLPGQKIFSANQDK</sequence>
<dbReference type="Proteomes" id="UP000433575">
    <property type="component" value="Unassembled WGS sequence"/>
</dbReference>
<dbReference type="EMBL" id="WKPJ01000020">
    <property type="protein sequence ID" value="MSA90102.1"/>
    <property type="molecule type" value="Genomic_DNA"/>
</dbReference>
<dbReference type="InterPro" id="IPR002509">
    <property type="entry name" value="NODB_dom"/>
</dbReference>
<evidence type="ECO:0000313" key="6">
    <source>
        <dbReference type="EMBL" id="MSC33832.1"/>
    </source>
</evidence>
<dbReference type="PROSITE" id="PS51677">
    <property type="entry name" value="NODB"/>
    <property type="match status" value="1"/>
</dbReference>
<dbReference type="CDD" id="cd10954">
    <property type="entry name" value="CE4_CtAXE_like"/>
    <property type="match status" value="1"/>
</dbReference>
<dbReference type="EMBL" id="WKPI01000022">
    <property type="protein sequence ID" value="MSC33832.1"/>
    <property type="molecule type" value="Genomic_DNA"/>
</dbReference>
<dbReference type="GO" id="GO:0016020">
    <property type="term" value="C:membrane"/>
    <property type="evidence" value="ECO:0007669"/>
    <property type="project" value="TreeGrafter"/>
</dbReference>
<dbReference type="GO" id="GO:0046872">
    <property type="term" value="F:metal ion binding"/>
    <property type="evidence" value="ECO:0007669"/>
    <property type="project" value="UniProtKB-KW"/>
</dbReference>
<dbReference type="PANTHER" id="PTHR10587:SF133">
    <property type="entry name" value="CHITIN DEACETYLASE 1-RELATED"/>
    <property type="match status" value="1"/>
</dbReference>
<dbReference type="GO" id="GO:0005975">
    <property type="term" value="P:carbohydrate metabolic process"/>
    <property type="evidence" value="ECO:0007669"/>
    <property type="project" value="InterPro"/>
</dbReference>